<organism evidence="2 3">
    <name type="scientific">Falseniella ignava</name>
    <dbReference type="NCBI Taxonomy" id="137730"/>
    <lineage>
        <taxon>Bacteria</taxon>
        <taxon>Bacillati</taxon>
        <taxon>Bacillota</taxon>
        <taxon>Bacilli</taxon>
        <taxon>Lactobacillales</taxon>
        <taxon>Aerococcaceae</taxon>
        <taxon>Falseniella</taxon>
    </lineage>
</organism>
<proteinExistence type="predicted"/>
<dbReference type="OrthoDB" id="2211465at2"/>
<gene>
    <name evidence="2" type="ORF">CYJ57_00180</name>
</gene>
<dbReference type="AlphaFoldDB" id="A0A2I1K4W1"/>
<feature type="domain" description="FAD-dependent urate hydroxylase HpyO/Asp monooxygenase CreE-like FAD/NAD(P)-binding" evidence="1">
    <location>
        <begin position="4"/>
        <end position="150"/>
    </location>
</feature>
<dbReference type="SUPFAM" id="SSF51905">
    <property type="entry name" value="FAD/NAD(P)-binding domain"/>
    <property type="match status" value="1"/>
</dbReference>
<accession>A0A2I1K4W1</accession>
<comment type="caution">
    <text evidence="2">The sequence shown here is derived from an EMBL/GenBank/DDBJ whole genome shotgun (WGS) entry which is preliminary data.</text>
</comment>
<sequence length="483" mass="55364">MKMAIVGAGLSGATLVNEFVHHPTINKLQIDVCEPRNLLCVGQAYQPDTDEAILNLHAQDVSVKPGDPSDTLKWLDEHYPSYADPHAFLPRSIYGEYLIDRLGGAFEHPHVHVIQRGIKDLKIDSAKYYLQSDNELWSDAYDAVFLSIGHPPYADYYDLAGQPNFIQNPFPIQEKLQHIHPTQRVGIIGTSLSAMDALKFLVHHIQFDEPIQLLSHIDTPFNSVKKSRDLGKIYSAINHNWIDSQVKKWGHLPLNQFIKTLKSDLKENQIDLEQLKISESMGSLKSVEAALKHDEPEINKLQSYIVYLNQFFPDLYQALTPSDRDRYEQDYAPKFNRYLSQIPAESFDVFFKAYHQGQVDLVSNIQSIDIQDDESFLVTTQENKQIAVDLLINTAGFEFDVTRAAHHDPFVKNLYDREIITPYYRGGIHVSWPNCEVIRPRSGHQPNLYLLGHWISKIQYANNNILLIQQKARELARNLINQL</sequence>
<dbReference type="Proteomes" id="UP000234384">
    <property type="component" value="Unassembled WGS sequence"/>
</dbReference>
<evidence type="ECO:0000313" key="2">
    <source>
        <dbReference type="EMBL" id="PKY90627.1"/>
    </source>
</evidence>
<protein>
    <recommendedName>
        <fullName evidence="1">FAD-dependent urate hydroxylase HpyO/Asp monooxygenase CreE-like FAD/NAD(P)-binding domain-containing protein</fullName>
    </recommendedName>
</protein>
<dbReference type="Pfam" id="PF13454">
    <property type="entry name" value="NAD_binding_9"/>
    <property type="match status" value="1"/>
</dbReference>
<dbReference type="InterPro" id="IPR038732">
    <property type="entry name" value="HpyO/CreE_NAD-binding"/>
</dbReference>
<reference evidence="2 3" key="1">
    <citation type="submission" date="2017-12" db="EMBL/GenBank/DDBJ databases">
        <title>Phylogenetic diversity of female urinary microbiome.</title>
        <authorList>
            <person name="Thomas-White K."/>
            <person name="Wolfe A.J."/>
        </authorList>
    </citation>
    <scope>NUCLEOTIDE SEQUENCE [LARGE SCALE GENOMIC DNA]</scope>
    <source>
        <strain evidence="2 3">UMB0898</strain>
    </source>
</reference>
<dbReference type="RefSeq" id="WP_101953607.1">
    <property type="nucleotide sequence ID" value="NZ_PKHE01000001.1"/>
</dbReference>
<dbReference type="PANTHER" id="PTHR40254:SF1">
    <property type="entry name" value="BLR0577 PROTEIN"/>
    <property type="match status" value="1"/>
</dbReference>
<name>A0A2I1K4W1_9LACT</name>
<dbReference type="PANTHER" id="PTHR40254">
    <property type="entry name" value="BLR0577 PROTEIN"/>
    <property type="match status" value="1"/>
</dbReference>
<evidence type="ECO:0000259" key="1">
    <source>
        <dbReference type="Pfam" id="PF13454"/>
    </source>
</evidence>
<dbReference type="EMBL" id="PKHE01000001">
    <property type="protein sequence ID" value="PKY90627.1"/>
    <property type="molecule type" value="Genomic_DNA"/>
</dbReference>
<dbReference type="InterPro" id="IPR052189">
    <property type="entry name" value="L-asp_N-monooxygenase_NS-form"/>
</dbReference>
<evidence type="ECO:0000313" key="3">
    <source>
        <dbReference type="Proteomes" id="UP000234384"/>
    </source>
</evidence>
<dbReference type="InterPro" id="IPR036188">
    <property type="entry name" value="FAD/NAD-bd_sf"/>
</dbReference>